<evidence type="ECO:0000313" key="2">
    <source>
        <dbReference type="Proteomes" id="UP001305174"/>
    </source>
</evidence>
<protein>
    <submittedName>
        <fullName evidence="1">Uncharacterized protein</fullName>
    </submittedName>
</protein>
<name>A0AAX4G6I3_9CAUD</name>
<evidence type="ECO:0000313" key="1">
    <source>
        <dbReference type="EMBL" id="WOZ57505.1"/>
    </source>
</evidence>
<dbReference type="EMBL" id="OR575930">
    <property type="protein sequence ID" value="WOZ57505.1"/>
    <property type="molecule type" value="Genomic_DNA"/>
</dbReference>
<keyword evidence="2" id="KW-1185">Reference proteome</keyword>
<organism evidence="1 2">
    <name type="scientific">Pseudomonas phage vB_PseuGesM_254</name>
    <dbReference type="NCBI Taxonomy" id="3092638"/>
    <lineage>
        <taxon>Viruses</taxon>
        <taxon>Duplodnaviria</taxon>
        <taxon>Heunggongvirae</taxon>
        <taxon>Uroviricota</taxon>
        <taxon>Caudoviricetes</taxon>
        <taxon>Vandenendeviridae</taxon>
        <taxon>Chemalvirus</taxon>
        <taxon>Chemalvirus PseuGes254</taxon>
    </lineage>
</organism>
<reference evidence="2" key="1">
    <citation type="submission" date="2024-05" db="EMBL/GenBank/DDBJ databases">
        <authorList>
            <person name="Tikunov A.Y."/>
            <person name="Morozova V.V."/>
            <person name="Kozlova Y.N."/>
            <person name="Tikunova N.V."/>
            <person name="Babkin I.V."/>
        </authorList>
    </citation>
    <scope>NUCLEOTIDE SEQUENCE [LARGE SCALE GENOMIC DNA]</scope>
</reference>
<accession>A0AAX4G6I3</accession>
<proteinExistence type="predicted"/>
<sequence length="67" mass="7796">MSNVLTYTEKENTQALVVRFKKKQIGRIYNSLDGWYYIPNGIPMNFNAERWGKLEDLKCHLEGGCNV</sequence>
<dbReference type="Proteomes" id="UP001305174">
    <property type="component" value="Segment"/>
</dbReference>